<evidence type="ECO:0000313" key="1">
    <source>
        <dbReference type="EMBL" id="KAK8856029.1"/>
    </source>
</evidence>
<sequence length="67" mass="7668">MASLKNLRRLSGFFLHCDKKRRDMGKDIVLLQLRGDANSFRMLPVFAISRSSSTASVARELFKPARR</sequence>
<accession>A0ABR2I0Z0</accession>
<comment type="caution">
    <text evidence="1">The sequence shown here is derived from an EMBL/GenBank/DDBJ whole genome shotgun (WGS) entry which is preliminary data.</text>
</comment>
<evidence type="ECO:0000313" key="2">
    <source>
        <dbReference type="Proteomes" id="UP001390339"/>
    </source>
</evidence>
<protein>
    <submittedName>
        <fullName evidence="1">Uncharacterized protein</fullName>
    </submittedName>
</protein>
<organism evidence="1 2">
    <name type="scientific">Apiospora arundinis</name>
    <dbReference type="NCBI Taxonomy" id="335852"/>
    <lineage>
        <taxon>Eukaryota</taxon>
        <taxon>Fungi</taxon>
        <taxon>Dikarya</taxon>
        <taxon>Ascomycota</taxon>
        <taxon>Pezizomycotina</taxon>
        <taxon>Sordariomycetes</taxon>
        <taxon>Xylariomycetidae</taxon>
        <taxon>Amphisphaeriales</taxon>
        <taxon>Apiosporaceae</taxon>
        <taxon>Apiospora</taxon>
    </lineage>
</organism>
<dbReference type="Proteomes" id="UP001390339">
    <property type="component" value="Unassembled WGS sequence"/>
</dbReference>
<reference evidence="1 2" key="1">
    <citation type="journal article" date="2024" name="IMA Fungus">
        <title>Apiospora arundinis, a panoply of carbohydrate-active enzymes and secondary metabolites.</title>
        <authorList>
            <person name="Sorensen T."/>
            <person name="Petersen C."/>
            <person name="Muurmann A.T."/>
            <person name="Christiansen J.V."/>
            <person name="Brundto M.L."/>
            <person name="Overgaard C.K."/>
            <person name="Boysen A.T."/>
            <person name="Wollenberg R.D."/>
            <person name="Larsen T.O."/>
            <person name="Sorensen J.L."/>
            <person name="Nielsen K.L."/>
            <person name="Sondergaard T.E."/>
        </authorList>
    </citation>
    <scope>NUCLEOTIDE SEQUENCE [LARGE SCALE GENOMIC DNA]</scope>
    <source>
        <strain evidence="1 2">AAU 773</strain>
    </source>
</reference>
<gene>
    <name evidence="1" type="ORF">PGQ11_011941</name>
</gene>
<proteinExistence type="predicted"/>
<keyword evidence="2" id="KW-1185">Reference proteome</keyword>
<dbReference type="EMBL" id="JAPCWZ010000007">
    <property type="protein sequence ID" value="KAK8856029.1"/>
    <property type="molecule type" value="Genomic_DNA"/>
</dbReference>
<name>A0ABR2I0Z0_9PEZI</name>